<organism evidence="1 2">
    <name type="scientific">Pleuronectes platessa</name>
    <name type="common">European plaice</name>
    <dbReference type="NCBI Taxonomy" id="8262"/>
    <lineage>
        <taxon>Eukaryota</taxon>
        <taxon>Metazoa</taxon>
        <taxon>Chordata</taxon>
        <taxon>Craniata</taxon>
        <taxon>Vertebrata</taxon>
        <taxon>Euteleostomi</taxon>
        <taxon>Actinopterygii</taxon>
        <taxon>Neopterygii</taxon>
        <taxon>Teleostei</taxon>
        <taxon>Neoteleostei</taxon>
        <taxon>Acanthomorphata</taxon>
        <taxon>Carangaria</taxon>
        <taxon>Pleuronectiformes</taxon>
        <taxon>Pleuronectoidei</taxon>
        <taxon>Pleuronectidae</taxon>
        <taxon>Pleuronectes</taxon>
    </lineage>
</organism>
<sequence>MKRQRRGLCSQSGVSSQAALQTSSSSLLSLSPFTQPPVPSPIVWKRTDQHHRRLALPLLHSVCNTEVRVRIDLCSGSHAPPSDKISRQLPARDVIGARCELEPHRQMCWRQ</sequence>
<evidence type="ECO:0000313" key="1">
    <source>
        <dbReference type="EMBL" id="CAB1456316.1"/>
    </source>
</evidence>
<name>A0A9N7ZA23_PLEPL</name>
<reference evidence="1" key="1">
    <citation type="submission" date="2020-03" db="EMBL/GenBank/DDBJ databases">
        <authorList>
            <person name="Weist P."/>
        </authorList>
    </citation>
    <scope>NUCLEOTIDE SEQUENCE</scope>
</reference>
<gene>
    <name evidence="1" type="ORF">PLEPLA_LOCUS44100</name>
</gene>
<proteinExistence type="predicted"/>
<accession>A0A9N7ZA23</accession>
<dbReference type="EMBL" id="CADEAL010004292">
    <property type="protein sequence ID" value="CAB1456316.1"/>
    <property type="molecule type" value="Genomic_DNA"/>
</dbReference>
<dbReference type="Proteomes" id="UP001153269">
    <property type="component" value="Unassembled WGS sequence"/>
</dbReference>
<keyword evidence="2" id="KW-1185">Reference proteome</keyword>
<evidence type="ECO:0000313" key="2">
    <source>
        <dbReference type="Proteomes" id="UP001153269"/>
    </source>
</evidence>
<dbReference type="AlphaFoldDB" id="A0A9N7ZA23"/>
<protein>
    <submittedName>
        <fullName evidence="1">Uncharacterized protein</fullName>
    </submittedName>
</protein>
<comment type="caution">
    <text evidence="1">The sequence shown here is derived from an EMBL/GenBank/DDBJ whole genome shotgun (WGS) entry which is preliminary data.</text>
</comment>